<keyword evidence="3 8" id="KW-0813">Transport</keyword>
<evidence type="ECO:0000256" key="8">
    <source>
        <dbReference type="RuleBase" id="RU365088"/>
    </source>
</evidence>
<dbReference type="GO" id="GO:1990961">
    <property type="term" value="P:xenobiotic detoxification by transmembrane export across the plasma membrane"/>
    <property type="evidence" value="ECO:0007669"/>
    <property type="project" value="InterPro"/>
</dbReference>
<keyword evidence="6 8" id="KW-1133">Transmembrane helix</keyword>
<feature type="transmembrane region" description="Helical" evidence="8">
    <location>
        <begin position="217"/>
        <end position="239"/>
    </location>
</feature>
<evidence type="ECO:0000256" key="6">
    <source>
        <dbReference type="ARBA" id="ARBA00022989"/>
    </source>
</evidence>
<feature type="transmembrane region" description="Helical" evidence="8">
    <location>
        <begin position="134"/>
        <end position="156"/>
    </location>
</feature>
<evidence type="ECO:0000256" key="1">
    <source>
        <dbReference type="ARBA" id="ARBA00004651"/>
    </source>
</evidence>
<dbReference type="Gene3D" id="1.20.1720.10">
    <property type="entry name" value="Multidrug resistance protein D"/>
    <property type="match status" value="1"/>
</dbReference>
<feature type="transmembrane region" description="Helical" evidence="8">
    <location>
        <begin position="345"/>
        <end position="363"/>
    </location>
</feature>
<dbReference type="GO" id="GO:0005886">
    <property type="term" value="C:plasma membrane"/>
    <property type="evidence" value="ECO:0007669"/>
    <property type="project" value="UniProtKB-SubCell"/>
</dbReference>
<dbReference type="PROSITE" id="PS50850">
    <property type="entry name" value="MFS"/>
    <property type="match status" value="1"/>
</dbReference>
<dbReference type="SUPFAM" id="SSF103473">
    <property type="entry name" value="MFS general substrate transporter"/>
    <property type="match status" value="1"/>
</dbReference>
<keyword evidence="4" id="KW-1003">Cell membrane</keyword>
<accession>A0A5M6I563</accession>
<evidence type="ECO:0000313" key="10">
    <source>
        <dbReference type="EMBL" id="KAA5602977.1"/>
    </source>
</evidence>
<dbReference type="PANTHER" id="PTHR23502">
    <property type="entry name" value="MAJOR FACILITATOR SUPERFAMILY"/>
    <property type="match status" value="1"/>
</dbReference>
<feature type="transmembrane region" description="Helical" evidence="8">
    <location>
        <begin position="46"/>
        <end position="64"/>
    </location>
</feature>
<dbReference type="InterPro" id="IPR004812">
    <property type="entry name" value="Efflux_drug-R_Bcr/CmlA"/>
</dbReference>
<dbReference type="GO" id="GO:0042910">
    <property type="term" value="F:xenobiotic transmembrane transporter activity"/>
    <property type="evidence" value="ECO:0007669"/>
    <property type="project" value="InterPro"/>
</dbReference>
<evidence type="ECO:0000256" key="2">
    <source>
        <dbReference type="ARBA" id="ARBA00006236"/>
    </source>
</evidence>
<feature type="transmembrane region" description="Helical" evidence="8">
    <location>
        <begin position="307"/>
        <end position="333"/>
    </location>
</feature>
<dbReference type="AlphaFoldDB" id="A0A5M6I563"/>
<protein>
    <recommendedName>
        <fullName evidence="8">Bcr/CflA family efflux transporter</fullName>
    </recommendedName>
</protein>
<reference evidence="10 11" key="1">
    <citation type="submission" date="2019-09" db="EMBL/GenBank/DDBJ databases">
        <title>Draft Whole-Genome sequence of Blastochloris sulfoviridis DSM 729.</title>
        <authorList>
            <person name="Meyer T.E."/>
            <person name="Kyndt J.A."/>
        </authorList>
    </citation>
    <scope>NUCLEOTIDE SEQUENCE [LARGE SCALE GENOMIC DNA]</scope>
    <source>
        <strain evidence="10 11">DSM 729</strain>
    </source>
</reference>
<dbReference type="EMBL" id="VWPL01000004">
    <property type="protein sequence ID" value="KAA5602977.1"/>
    <property type="molecule type" value="Genomic_DNA"/>
</dbReference>
<feature type="transmembrane region" description="Helical" evidence="8">
    <location>
        <begin position="245"/>
        <end position="267"/>
    </location>
</feature>
<evidence type="ECO:0000259" key="9">
    <source>
        <dbReference type="PROSITE" id="PS50850"/>
    </source>
</evidence>
<feature type="transmembrane region" description="Helical" evidence="8">
    <location>
        <begin position="162"/>
        <end position="182"/>
    </location>
</feature>
<comment type="subcellular location">
    <subcellularLocation>
        <location evidence="8">Cell inner membrane</location>
        <topology evidence="8">Multi-pass membrane protein</topology>
    </subcellularLocation>
    <subcellularLocation>
        <location evidence="1">Cell membrane</location>
        <topology evidence="1">Multi-pass membrane protein</topology>
    </subcellularLocation>
</comment>
<feature type="transmembrane region" description="Helical" evidence="8">
    <location>
        <begin position="279"/>
        <end position="301"/>
    </location>
</feature>
<gene>
    <name evidence="10" type="ORF">F1193_03860</name>
</gene>
<evidence type="ECO:0000256" key="4">
    <source>
        <dbReference type="ARBA" id="ARBA00022475"/>
    </source>
</evidence>
<dbReference type="InterPro" id="IPR020846">
    <property type="entry name" value="MFS_dom"/>
</dbReference>
<evidence type="ECO:0000256" key="7">
    <source>
        <dbReference type="ARBA" id="ARBA00023136"/>
    </source>
</evidence>
<dbReference type="InterPro" id="IPR036259">
    <property type="entry name" value="MFS_trans_sf"/>
</dbReference>
<keyword evidence="7 8" id="KW-0472">Membrane</keyword>
<comment type="caution">
    <text evidence="10">The sequence shown here is derived from an EMBL/GenBank/DDBJ whole genome shotgun (WGS) entry which is preliminary data.</text>
</comment>
<evidence type="ECO:0000256" key="3">
    <source>
        <dbReference type="ARBA" id="ARBA00022448"/>
    </source>
</evidence>
<dbReference type="Pfam" id="PF07690">
    <property type="entry name" value="MFS_1"/>
    <property type="match status" value="1"/>
</dbReference>
<comment type="caution">
    <text evidence="8">Lacks conserved residue(s) required for the propagation of feature annotation.</text>
</comment>
<dbReference type="RefSeq" id="WP_150096348.1">
    <property type="nucleotide sequence ID" value="NZ_VWPL01000004.1"/>
</dbReference>
<dbReference type="CDD" id="cd17320">
    <property type="entry name" value="MFS_MdfA_MDR_like"/>
    <property type="match status" value="1"/>
</dbReference>
<feature type="domain" description="Major facilitator superfamily (MFS) profile" evidence="9">
    <location>
        <begin position="10"/>
        <end position="392"/>
    </location>
</feature>
<dbReference type="Proteomes" id="UP000323886">
    <property type="component" value="Unassembled WGS sequence"/>
</dbReference>
<proteinExistence type="inferred from homology"/>
<feature type="transmembrane region" description="Helical" evidence="8">
    <location>
        <begin position="76"/>
        <end position="95"/>
    </location>
</feature>
<feature type="transmembrane region" description="Helical" evidence="8">
    <location>
        <begin position="101"/>
        <end position="122"/>
    </location>
</feature>
<dbReference type="PANTHER" id="PTHR23502:SF132">
    <property type="entry name" value="POLYAMINE TRANSPORTER 2-RELATED"/>
    <property type="match status" value="1"/>
</dbReference>
<dbReference type="NCBIfam" id="TIGR00710">
    <property type="entry name" value="efflux_Bcr_CflA"/>
    <property type="match status" value="1"/>
</dbReference>
<comment type="similarity">
    <text evidence="2 8">Belongs to the major facilitator superfamily. Bcr/CmlA family.</text>
</comment>
<sequence>MPIRPDTVASTVLLALLTSLAALSTDIYLPSLPSIAGALETSAAEVQLTLSLFMVGFALGQVVYGPLSDRYGRKPVLLAGLAIYVAASAACAMATSIELLIVGRFVQAIGACAPMVIGRAIVRDFYAGPRAGLELARMGAIMGFVPAVAPVLGAALETVFGWRANFGFMLVYGLAASAWVLAGLPETLARRAPDVPSPLTILRIFGGILRNGGFRGYLGILVATFAGMFAWISGSSFVLQGLYGFSQFAFGVAFSIGVVGYIVGTVLATRLNPKVGIDITVGLGTAASATGGLAMLGIVLAGAAEPALLVAAMVVYMLGFGLSFPSAVAGALIPFPDRAGAASSLVGFSQMTFAAAVGVWVGHSLGSTPLPMAATIAAAGIAAAVLWVTTRADRLAEREHG</sequence>
<name>A0A5M6I563_9HYPH</name>
<keyword evidence="5 8" id="KW-0812">Transmembrane</keyword>
<organism evidence="10 11">
    <name type="scientific">Blastochloris sulfoviridis</name>
    <dbReference type="NCBI Taxonomy" id="50712"/>
    <lineage>
        <taxon>Bacteria</taxon>
        <taxon>Pseudomonadati</taxon>
        <taxon>Pseudomonadota</taxon>
        <taxon>Alphaproteobacteria</taxon>
        <taxon>Hyphomicrobiales</taxon>
        <taxon>Blastochloridaceae</taxon>
        <taxon>Blastochloris</taxon>
    </lineage>
</organism>
<feature type="transmembrane region" description="Helical" evidence="8">
    <location>
        <begin position="369"/>
        <end position="388"/>
    </location>
</feature>
<dbReference type="InterPro" id="IPR011701">
    <property type="entry name" value="MFS"/>
</dbReference>
<dbReference type="OrthoDB" id="9800416at2"/>
<keyword evidence="8" id="KW-0997">Cell inner membrane</keyword>
<evidence type="ECO:0000313" key="11">
    <source>
        <dbReference type="Proteomes" id="UP000323886"/>
    </source>
</evidence>
<evidence type="ECO:0000256" key="5">
    <source>
        <dbReference type="ARBA" id="ARBA00022692"/>
    </source>
</evidence>
<keyword evidence="11" id="KW-1185">Reference proteome</keyword>